<evidence type="ECO:0000313" key="3">
    <source>
        <dbReference type="Proteomes" id="UP000235925"/>
    </source>
</evidence>
<dbReference type="InterPro" id="IPR024534">
    <property type="entry name" value="JetD_C"/>
</dbReference>
<organism evidence="2 3">
    <name type="scientific">Stutzerimonas stutzeri</name>
    <name type="common">Pseudomonas stutzeri</name>
    <dbReference type="NCBI Taxonomy" id="316"/>
    <lineage>
        <taxon>Bacteria</taxon>
        <taxon>Pseudomonadati</taxon>
        <taxon>Pseudomonadota</taxon>
        <taxon>Gammaproteobacteria</taxon>
        <taxon>Pseudomonadales</taxon>
        <taxon>Pseudomonadaceae</taxon>
        <taxon>Stutzerimonas</taxon>
    </lineage>
</organism>
<protein>
    <recommendedName>
        <fullName evidence="1">Wadjet protein JetD C-terminal domain-containing protein</fullName>
    </recommendedName>
</protein>
<gene>
    <name evidence="2" type="ORF">CXK92_15590</name>
</gene>
<dbReference type="OrthoDB" id="322908at2"/>
<sequence length="369" mass="40320">MPELHERVYAWLCKKSKGSATGKLRCSGILDKLRTDVLNDPVALRKALIQLRGEQLIDYAAGQHGEPISGFLTVVRPDQEVPSHVEAWRAVLADSTLPERDKLALQAVGSAMEGFSSKNMAMLLDGLIRLRENQAQHFGEQVFSVSAMYLMGSSKLLSSLDWKALYSFGIEIARFLPRPVYVVVGGNVEAPTAVVLVENPVSFEAAVDSVAARDCLFVCTFGFGLSASTNDYGNQLAGAVEAGQARVLSRSAGGEVPTLRDILRHQRIQFWGDLDVAGMQIFCRLASKVPDMTLSALYEPMIEAIRHDASRHPYVSAVCKDGQGRMIVQTARSDVQELLCLCEHFAVDQEFVSADDIVRLAGKPLSCYG</sequence>
<reference evidence="2 3" key="1">
    <citation type="submission" date="2018-01" db="EMBL/GenBank/DDBJ databases">
        <title>Denitrification phenotypes of diverse strains of Pseudomonas stutzeri.</title>
        <authorList>
            <person name="Milligan D.A."/>
            <person name="Bergaust L."/>
            <person name="Bakken L.R."/>
            <person name="Frostegard A."/>
        </authorList>
    </citation>
    <scope>NUCLEOTIDE SEQUENCE [LARGE SCALE GENOMIC DNA]</scope>
    <source>
        <strain evidence="2 3">KC</strain>
    </source>
</reference>
<dbReference type="EMBL" id="POUN01000004">
    <property type="protein sequence ID" value="PNF80036.1"/>
    <property type="molecule type" value="Genomic_DNA"/>
</dbReference>
<evidence type="ECO:0000313" key="2">
    <source>
        <dbReference type="EMBL" id="PNF80036.1"/>
    </source>
</evidence>
<accession>A0A2N8S0C4</accession>
<proteinExistence type="predicted"/>
<comment type="caution">
    <text evidence="2">The sequence shown here is derived from an EMBL/GenBank/DDBJ whole genome shotgun (WGS) entry which is preliminary data.</text>
</comment>
<dbReference type="Proteomes" id="UP000235925">
    <property type="component" value="Unassembled WGS sequence"/>
</dbReference>
<evidence type="ECO:0000259" key="1">
    <source>
        <dbReference type="Pfam" id="PF09983"/>
    </source>
</evidence>
<name>A0A2N8S0C4_STUST</name>
<feature type="domain" description="Wadjet protein JetD C-terminal" evidence="1">
    <location>
        <begin position="252"/>
        <end position="295"/>
    </location>
</feature>
<dbReference type="RefSeq" id="WP_102825922.1">
    <property type="nucleotide sequence ID" value="NZ_CP139348.1"/>
</dbReference>
<dbReference type="AlphaFoldDB" id="A0A2N8S0C4"/>
<dbReference type="Pfam" id="PF09983">
    <property type="entry name" value="JetD_C"/>
    <property type="match status" value="1"/>
</dbReference>